<dbReference type="InterPro" id="IPR016639">
    <property type="entry name" value="GST_Omega/GSH"/>
</dbReference>
<dbReference type="PANTHER" id="PTHR32419">
    <property type="entry name" value="GLUTATHIONYL-HYDROQUINONE REDUCTASE"/>
    <property type="match status" value="1"/>
</dbReference>
<dbReference type="InterPro" id="IPR036249">
    <property type="entry name" value="Thioredoxin-like_sf"/>
</dbReference>
<sequence length="343" mass="40179">MAEFDYEVVNGRKIRVRPVETVSEVDENGYFHRQPNHFTKGFGPGENPIEKGRYRLVWAKLCHWSNRASIVRELLGLEDAISVNMVEHAPHEKNLGWEFVYDENNTDPVLNIQFLSEAYYKADDDYTGRTTVPALIDVQTGKVVNNDYNRLTNYFEVNFREFHGENAPDLYPEELREEIDKLNIWLFHNVNNSVYKTAFARSKEAFWDAYNAFYAALDILEERLGHQRFLFGDYVTDSDVRLYVTLARLDIRYAFQLGHTKQRLIDYKNLWGYARDLYQIPAFKNNTYFKDFANPSNKKAGHLMETFNARFLDEINFDAYWGAPADRAHLSSDPGNKFKIGKR</sequence>
<gene>
    <name evidence="2" type="ORF">ERS852444_03323</name>
</gene>
<dbReference type="InterPro" id="IPR036282">
    <property type="entry name" value="Glutathione-S-Trfase_C_sf"/>
</dbReference>
<organism evidence="2 3">
    <name type="scientific">Roseburia inulinivorans</name>
    <dbReference type="NCBI Taxonomy" id="360807"/>
    <lineage>
        <taxon>Bacteria</taxon>
        <taxon>Bacillati</taxon>
        <taxon>Bacillota</taxon>
        <taxon>Clostridia</taxon>
        <taxon>Lachnospirales</taxon>
        <taxon>Lachnospiraceae</taxon>
        <taxon>Roseburia</taxon>
    </lineage>
</organism>
<proteinExistence type="predicted"/>
<dbReference type="GO" id="GO:0005737">
    <property type="term" value="C:cytoplasm"/>
    <property type="evidence" value="ECO:0007669"/>
    <property type="project" value="TreeGrafter"/>
</dbReference>
<accession>A0A173VTP1</accession>
<feature type="domain" description="GST C-terminal" evidence="1">
    <location>
        <begin position="172"/>
        <end position="296"/>
    </location>
</feature>
<dbReference type="GO" id="GO:0004364">
    <property type="term" value="F:glutathione transferase activity"/>
    <property type="evidence" value="ECO:0007669"/>
    <property type="project" value="InterPro"/>
</dbReference>
<dbReference type="Pfam" id="PF13410">
    <property type="entry name" value="GST_C_2"/>
    <property type="match status" value="1"/>
</dbReference>
<name>A0A173VTP1_9FIRM</name>
<dbReference type="Proteomes" id="UP000095453">
    <property type="component" value="Unassembled WGS sequence"/>
</dbReference>
<evidence type="ECO:0000313" key="3">
    <source>
        <dbReference type="Proteomes" id="UP000095453"/>
    </source>
</evidence>
<reference evidence="2 3" key="1">
    <citation type="submission" date="2015-09" db="EMBL/GenBank/DDBJ databases">
        <authorList>
            <consortium name="Pathogen Informatics"/>
        </authorList>
    </citation>
    <scope>NUCLEOTIDE SEQUENCE [LARGE SCALE GENOMIC DNA]</scope>
    <source>
        <strain evidence="2 3">2789STDY5608887</strain>
    </source>
</reference>
<dbReference type="Pfam" id="PF13409">
    <property type="entry name" value="GST_N_2"/>
    <property type="match status" value="1"/>
</dbReference>
<evidence type="ECO:0000259" key="1">
    <source>
        <dbReference type="PROSITE" id="PS50405"/>
    </source>
</evidence>
<dbReference type="InterPro" id="IPR004045">
    <property type="entry name" value="Glutathione_S-Trfase_N"/>
</dbReference>
<dbReference type="PANTHER" id="PTHR32419:SF6">
    <property type="entry name" value="GLUTATHIONE S-TRANSFERASE OMEGA-LIKE 1-RELATED"/>
    <property type="match status" value="1"/>
</dbReference>
<evidence type="ECO:0000313" key="2">
    <source>
        <dbReference type="EMBL" id="CUN29537.1"/>
    </source>
</evidence>
<dbReference type="SUPFAM" id="SSF52833">
    <property type="entry name" value="Thioredoxin-like"/>
    <property type="match status" value="1"/>
</dbReference>
<dbReference type="Gene3D" id="1.20.1050.10">
    <property type="match status" value="1"/>
</dbReference>
<dbReference type="AlphaFoldDB" id="A0A173VTP1"/>
<dbReference type="PROSITE" id="PS50405">
    <property type="entry name" value="GST_CTER"/>
    <property type="match status" value="1"/>
</dbReference>
<dbReference type="RefSeq" id="WP_055171890.1">
    <property type="nucleotide sequence ID" value="NZ_CYXX01000038.1"/>
</dbReference>
<dbReference type="Gene3D" id="3.40.30.10">
    <property type="entry name" value="Glutaredoxin"/>
    <property type="match status" value="1"/>
</dbReference>
<protein>
    <recommendedName>
        <fullName evidence="1">GST C-terminal domain-containing protein</fullName>
    </recommendedName>
</protein>
<dbReference type="EMBL" id="CYXX01000038">
    <property type="protein sequence ID" value="CUN29537.1"/>
    <property type="molecule type" value="Genomic_DNA"/>
</dbReference>
<dbReference type="InterPro" id="IPR010987">
    <property type="entry name" value="Glutathione-S-Trfase_C-like"/>
</dbReference>
<dbReference type="SUPFAM" id="SSF47616">
    <property type="entry name" value="GST C-terminal domain-like"/>
    <property type="match status" value="1"/>
</dbReference>